<protein>
    <submittedName>
        <fullName evidence="2">Uncharacterized protein</fullName>
    </submittedName>
</protein>
<name>A0A2I1DFW5_ASPC2</name>
<evidence type="ECO:0000256" key="1">
    <source>
        <dbReference type="SAM" id="Phobius"/>
    </source>
</evidence>
<dbReference type="GeneID" id="36543959"/>
<gene>
    <name evidence="2" type="ORF">P168DRAFT_286839</name>
</gene>
<dbReference type="Proteomes" id="UP000234254">
    <property type="component" value="Unassembled WGS sequence"/>
</dbReference>
<keyword evidence="1" id="KW-1133">Transmembrane helix</keyword>
<feature type="transmembrane region" description="Helical" evidence="1">
    <location>
        <begin position="30"/>
        <end position="51"/>
    </location>
</feature>
<reference evidence="2" key="1">
    <citation type="submission" date="2016-12" db="EMBL/GenBank/DDBJ databases">
        <title>The genomes of Aspergillus section Nigri reveals drivers in fungal speciation.</title>
        <authorList>
            <consortium name="DOE Joint Genome Institute"/>
            <person name="Vesth T.C."/>
            <person name="Nybo J."/>
            <person name="Theobald S."/>
            <person name="Brandl J."/>
            <person name="Frisvad J.C."/>
            <person name="Nielsen K.F."/>
            <person name="Lyhne E.K."/>
            <person name="Kogle M.E."/>
            <person name="Kuo A."/>
            <person name="Riley R."/>
            <person name="Clum A."/>
            <person name="Nolan M."/>
            <person name="Lipzen A."/>
            <person name="Salamov A."/>
            <person name="Henrissat B."/>
            <person name="Wiebenga A."/>
            <person name="De vries R.P."/>
            <person name="Grigoriev I.V."/>
            <person name="Mortensen U.H."/>
            <person name="Andersen M.R."/>
            <person name="Baker S.E."/>
        </authorList>
    </citation>
    <scope>NUCLEOTIDE SEQUENCE</scope>
    <source>
        <strain evidence="2">IBT 28561</strain>
    </source>
</reference>
<dbReference type="VEuPathDB" id="FungiDB:P168DRAFT_286839"/>
<organism evidence="2 3">
    <name type="scientific">Aspergillus campestris (strain IBT 28561)</name>
    <dbReference type="NCBI Taxonomy" id="1392248"/>
    <lineage>
        <taxon>Eukaryota</taxon>
        <taxon>Fungi</taxon>
        <taxon>Dikarya</taxon>
        <taxon>Ascomycota</taxon>
        <taxon>Pezizomycotina</taxon>
        <taxon>Eurotiomycetes</taxon>
        <taxon>Eurotiomycetidae</taxon>
        <taxon>Eurotiales</taxon>
        <taxon>Aspergillaceae</taxon>
        <taxon>Aspergillus</taxon>
        <taxon>Aspergillus subgen. Circumdati</taxon>
    </lineage>
</organism>
<evidence type="ECO:0000313" key="2">
    <source>
        <dbReference type="EMBL" id="PKY08767.1"/>
    </source>
</evidence>
<sequence length="56" mass="6071">MSTGILVRMVPGYPHGGNIRLILGLRASHCTFFSFLTLLGVHTTLVGIGWVGTLWC</sequence>
<comment type="caution">
    <text evidence="2">The sequence shown here is derived from an EMBL/GenBank/DDBJ whole genome shotgun (WGS) entry which is preliminary data.</text>
</comment>
<evidence type="ECO:0000313" key="3">
    <source>
        <dbReference type="Proteomes" id="UP000234254"/>
    </source>
</evidence>
<dbReference type="EMBL" id="MSFM01000001">
    <property type="protein sequence ID" value="PKY08767.1"/>
    <property type="molecule type" value="Genomic_DNA"/>
</dbReference>
<dbReference type="AlphaFoldDB" id="A0A2I1DFW5"/>
<keyword evidence="1" id="KW-0812">Transmembrane</keyword>
<accession>A0A2I1DFW5</accession>
<keyword evidence="1" id="KW-0472">Membrane</keyword>
<proteinExistence type="predicted"/>
<dbReference type="RefSeq" id="XP_024697361.1">
    <property type="nucleotide sequence ID" value="XM_024836435.1"/>
</dbReference>
<keyword evidence="3" id="KW-1185">Reference proteome</keyword>